<dbReference type="PANTHER" id="PTHR43157">
    <property type="entry name" value="PHOSPHATIDYLINOSITOL-GLYCAN BIOSYNTHESIS CLASS F PROTEIN-RELATED"/>
    <property type="match status" value="1"/>
</dbReference>
<sequence length="305" mass="33867">MFWTGQQDFDPKDIPSLQGKVILVTGATAGLGKESVLQFAYHNPQRIYLCGRNLQKAQIAAQDIKQKVPSASIRLLQLDLFSFASVREAAQIVLSECKRLDILMLNAGTMFVPPGRTPDGYEIQFGTNHMGHAFLTKLLIPLLDKTARIPGADVRIVCLASHGHVYLKKGGFDFDTLKTNGESIGLYQCYYQSKLGNILWVRQLAKKHPHFTVSAIDPGLVQTELLNKATGLAWYLYPLVRCMLITPVAKGVRNQLWASVAPGVVSGEYYEPIGKHGLATEDGKDEKLAETLWQWTERELAVSLK</sequence>
<dbReference type="InterPro" id="IPR036291">
    <property type="entry name" value="NAD(P)-bd_dom_sf"/>
</dbReference>
<evidence type="ECO:0000313" key="2">
    <source>
        <dbReference type="EMBL" id="KAF4337218.1"/>
    </source>
</evidence>
<dbReference type="AlphaFoldDB" id="A0A9P5AEI3"/>
<dbReference type="SUPFAM" id="SSF51735">
    <property type="entry name" value="NAD(P)-binding Rossmann-fold domains"/>
    <property type="match status" value="1"/>
</dbReference>
<proteinExistence type="predicted"/>
<reference evidence="2" key="1">
    <citation type="journal article" date="2017" name="Mycologia">
        <title>Fusarium algeriense, sp. nov., a novel toxigenic crown rot pathogen of durum wheat from Algeria is nested in the Fusarium burgessii species complex.</title>
        <authorList>
            <person name="Laraba I."/>
            <person name="Keddad A."/>
            <person name="Boureghda H."/>
            <person name="Abdallah N."/>
            <person name="Vaughan M.M."/>
            <person name="Proctor R.H."/>
            <person name="Busman M."/>
            <person name="O'Donnell K."/>
        </authorList>
    </citation>
    <scope>NUCLEOTIDE SEQUENCE</scope>
    <source>
        <strain evidence="2">NRRL 25174</strain>
    </source>
</reference>
<dbReference type="PANTHER" id="PTHR43157:SF31">
    <property type="entry name" value="PHOSPHATIDYLINOSITOL-GLYCAN BIOSYNTHESIS CLASS F PROTEIN"/>
    <property type="match status" value="1"/>
</dbReference>
<evidence type="ECO:0000256" key="1">
    <source>
        <dbReference type="ARBA" id="ARBA00023002"/>
    </source>
</evidence>
<dbReference type="Proteomes" id="UP000730481">
    <property type="component" value="Unassembled WGS sequence"/>
</dbReference>
<dbReference type="InterPro" id="IPR002347">
    <property type="entry name" value="SDR_fam"/>
</dbReference>
<keyword evidence="1" id="KW-0560">Oxidoreductase</keyword>
<gene>
    <name evidence="2" type="ORF">FBEOM_8911</name>
</gene>
<reference evidence="2" key="2">
    <citation type="submission" date="2020-02" db="EMBL/GenBank/DDBJ databases">
        <title>Identification and distribution of gene clusters putatively required for synthesis of sphingolipid metabolism inhibitors in phylogenetically diverse species of the filamentous fungus Fusarium.</title>
        <authorList>
            <person name="Kim H.-S."/>
            <person name="Busman M."/>
            <person name="Brown D.W."/>
            <person name="Divon H."/>
            <person name="Uhlig S."/>
            <person name="Proctor R.H."/>
        </authorList>
    </citation>
    <scope>NUCLEOTIDE SEQUENCE</scope>
    <source>
        <strain evidence="2">NRRL 25174</strain>
    </source>
</reference>
<keyword evidence="3" id="KW-1185">Reference proteome</keyword>
<dbReference type="PRINTS" id="PR00081">
    <property type="entry name" value="GDHRDH"/>
</dbReference>
<protein>
    <submittedName>
        <fullName evidence="2">Alcohol dehydrogenase Bli-4</fullName>
    </submittedName>
</protein>
<dbReference type="OrthoDB" id="191139at2759"/>
<dbReference type="Pfam" id="PF00106">
    <property type="entry name" value="adh_short"/>
    <property type="match status" value="1"/>
</dbReference>
<dbReference type="EMBL" id="PVQB02000434">
    <property type="protein sequence ID" value="KAF4337218.1"/>
    <property type="molecule type" value="Genomic_DNA"/>
</dbReference>
<comment type="caution">
    <text evidence="2">The sequence shown here is derived from an EMBL/GenBank/DDBJ whole genome shotgun (WGS) entry which is preliminary data.</text>
</comment>
<dbReference type="GO" id="GO:0016491">
    <property type="term" value="F:oxidoreductase activity"/>
    <property type="evidence" value="ECO:0007669"/>
    <property type="project" value="UniProtKB-KW"/>
</dbReference>
<dbReference type="Gene3D" id="3.40.50.720">
    <property type="entry name" value="NAD(P)-binding Rossmann-like Domain"/>
    <property type="match status" value="1"/>
</dbReference>
<organism evidence="2 3">
    <name type="scientific">Fusarium beomiforme</name>
    <dbReference type="NCBI Taxonomy" id="44412"/>
    <lineage>
        <taxon>Eukaryota</taxon>
        <taxon>Fungi</taxon>
        <taxon>Dikarya</taxon>
        <taxon>Ascomycota</taxon>
        <taxon>Pezizomycotina</taxon>
        <taxon>Sordariomycetes</taxon>
        <taxon>Hypocreomycetidae</taxon>
        <taxon>Hypocreales</taxon>
        <taxon>Nectriaceae</taxon>
        <taxon>Fusarium</taxon>
        <taxon>Fusarium burgessii species complex</taxon>
    </lineage>
</organism>
<evidence type="ECO:0000313" key="3">
    <source>
        <dbReference type="Proteomes" id="UP000730481"/>
    </source>
</evidence>
<accession>A0A9P5AEI3</accession>
<name>A0A9P5AEI3_9HYPO</name>